<organism evidence="7 8">
    <name type="scientific">Austropuccinia psidii MF-1</name>
    <dbReference type="NCBI Taxonomy" id="1389203"/>
    <lineage>
        <taxon>Eukaryota</taxon>
        <taxon>Fungi</taxon>
        <taxon>Dikarya</taxon>
        <taxon>Basidiomycota</taxon>
        <taxon>Pucciniomycotina</taxon>
        <taxon>Pucciniomycetes</taxon>
        <taxon>Pucciniales</taxon>
        <taxon>Sphaerophragmiaceae</taxon>
        <taxon>Austropuccinia</taxon>
    </lineage>
</organism>
<dbReference type="SUPFAM" id="SSF53098">
    <property type="entry name" value="Ribonuclease H-like"/>
    <property type="match status" value="1"/>
</dbReference>
<evidence type="ECO:0000256" key="1">
    <source>
        <dbReference type="ARBA" id="ARBA00004123"/>
    </source>
</evidence>
<dbReference type="InterPro" id="IPR007021">
    <property type="entry name" value="DUF659"/>
</dbReference>
<evidence type="ECO:0000313" key="8">
    <source>
        <dbReference type="Proteomes" id="UP000765509"/>
    </source>
</evidence>
<dbReference type="PANTHER" id="PTHR46481">
    <property type="entry name" value="ZINC FINGER BED DOMAIN-CONTAINING PROTEIN 4"/>
    <property type="match status" value="1"/>
</dbReference>
<keyword evidence="5" id="KW-0539">Nucleus</keyword>
<comment type="caution">
    <text evidence="7">The sequence shown here is derived from an EMBL/GenBank/DDBJ whole genome shotgun (WGS) entry which is preliminary data.</text>
</comment>
<keyword evidence="2" id="KW-0479">Metal-binding</keyword>
<evidence type="ECO:0000256" key="5">
    <source>
        <dbReference type="ARBA" id="ARBA00023242"/>
    </source>
</evidence>
<gene>
    <name evidence="7" type="ORF">O181_031404</name>
</gene>
<evidence type="ECO:0000313" key="7">
    <source>
        <dbReference type="EMBL" id="MBW0491689.1"/>
    </source>
</evidence>
<keyword evidence="3" id="KW-0863">Zinc-finger</keyword>
<feature type="domain" description="DUF659" evidence="6">
    <location>
        <begin position="260"/>
        <end position="393"/>
    </location>
</feature>
<keyword evidence="4" id="KW-0862">Zinc</keyword>
<dbReference type="GO" id="GO:0008270">
    <property type="term" value="F:zinc ion binding"/>
    <property type="evidence" value="ECO:0007669"/>
    <property type="project" value="UniProtKB-KW"/>
</dbReference>
<keyword evidence="8" id="KW-1185">Reference proteome</keyword>
<accession>A0A9Q3CVN0</accession>
<dbReference type="OrthoDB" id="3226942at2759"/>
<name>A0A9Q3CVN0_9BASI</name>
<evidence type="ECO:0000259" key="6">
    <source>
        <dbReference type="Pfam" id="PF04937"/>
    </source>
</evidence>
<dbReference type="PANTHER" id="PTHR46481:SF10">
    <property type="entry name" value="ZINC FINGER BED DOMAIN-CONTAINING PROTEIN 39"/>
    <property type="match status" value="1"/>
</dbReference>
<comment type="subcellular location">
    <subcellularLocation>
        <location evidence="1">Nucleus</location>
    </subcellularLocation>
</comment>
<dbReference type="InterPro" id="IPR012337">
    <property type="entry name" value="RNaseH-like_sf"/>
</dbReference>
<dbReference type="Pfam" id="PF04937">
    <property type="entry name" value="DUF659"/>
    <property type="match status" value="1"/>
</dbReference>
<sequence>MADVESNTNGVGPEDSQEFNLSPWRAAAALPAMVVLRLARSDGRQPLRRDRRVLLPHRILVWGVIMSDKSQITWMCPTQSHGARWKGFLMSNFDNSSRRRQAKCTHCEQVFNEARPHQLFAHIKDKCQSISALERIQYLQDAVSNATGLFSSESDDIPTLGPCKSHLFIDSSPISNIPQKRPRGASSSDHSCLPPFTVEEMQKLHELILTACLTSNIPLDFLDNPYFQQYQEGLAQSLPYELPLRTQITQTALPMLHAKHEMEIMNEVRNQKGLTLSLDGWTDVSGNTIYTVLLSRGDHLKHFIDILELTGKRHTAENFYEAVSECLLKKSLKMSTISAVVTDSSSLMAGFQALMTTEHPHIIPTHCVLHVFNLIAKNFISHPSMGHIIKGNKTLVNYFNSSPFWNKEITNWAKENAISPNLSTVCKTRWYSLAKVCLAVQSHQEGFKKCLQTFYNPLSDTPVISKEVVDVIEKSDHFTSNHALASLLQPLVDSIAQLEQPNTNLTDVWKELYTLYTTINAIQLDDLYLPFKQDCINILHQRSLTFNDEIYFIAFFLHPAYRQIAVSCKYSLKDITLMILKLAKKWKYSRSEAELIPIQVERYYGQQYPYRYHSPSKFPNKALNYWAEIPEFQELCPLKRLAMMVLEIVPHATGVESLFSLISATNTKARNRMLPSTLKMVSQIKLHILQKALRSQTSQSEESCPKFLHDTPLAIDQISDDDLFNSTNDLETFEEGVFSLENLAVDAFPDTFLDSLFDSTMWGQVDQKPSAFDEQQCNRAPEEDTDWHPDQFFV</sequence>
<dbReference type="InterPro" id="IPR052035">
    <property type="entry name" value="ZnF_BED_domain_contain"/>
</dbReference>
<dbReference type="AlphaFoldDB" id="A0A9Q3CVN0"/>
<evidence type="ECO:0000256" key="4">
    <source>
        <dbReference type="ARBA" id="ARBA00022833"/>
    </source>
</evidence>
<evidence type="ECO:0000256" key="3">
    <source>
        <dbReference type="ARBA" id="ARBA00022771"/>
    </source>
</evidence>
<dbReference type="EMBL" id="AVOT02011216">
    <property type="protein sequence ID" value="MBW0491689.1"/>
    <property type="molecule type" value="Genomic_DNA"/>
</dbReference>
<evidence type="ECO:0000256" key="2">
    <source>
        <dbReference type="ARBA" id="ARBA00022723"/>
    </source>
</evidence>
<reference evidence="7" key="1">
    <citation type="submission" date="2021-03" db="EMBL/GenBank/DDBJ databases">
        <title>Draft genome sequence of rust myrtle Austropuccinia psidii MF-1, a brazilian biotype.</title>
        <authorList>
            <person name="Quecine M.C."/>
            <person name="Pachon D.M.R."/>
            <person name="Bonatelli M.L."/>
            <person name="Correr F.H."/>
            <person name="Franceschini L.M."/>
            <person name="Leite T.F."/>
            <person name="Margarido G.R.A."/>
            <person name="Almeida C.A."/>
            <person name="Ferrarezi J.A."/>
            <person name="Labate C.A."/>
        </authorList>
    </citation>
    <scope>NUCLEOTIDE SEQUENCE</scope>
    <source>
        <strain evidence="7">MF-1</strain>
    </source>
</reference>
<protein>
    <recommendedName>
        <fullName evidence="6">DUF659 domain-containing protein</fullName>
    </recommendedName>
</protein>
<dbReference type="Proteomes" id="UP000765509">
    <property type="component" value="Unassembled WGS sequence"/>
</dbReference>
<proteinExistence type="predicted"/>
<dbReference type="GO" id="GO:0005634">
    <property type="term" value="C:nucleus"/>
    <property type="evidence" value="ECO:0007669"/>
    <property type="project" value="UniProtKB-SubCell"/>
</dbReference>